<dbReference type="Gene3D" id="3.40.190.10">
    <property type="entry name" value="Periplasmic binding protein-like II"/>
    <property type="match status" value="2"/>
</dbReference>
<dbReference type="EMBL" id="DXBY01000327">
    <property type="protein sequence ID" value="HIZ37885.1"/>
    <property type="molecule type" value="Genomic_DNA"/>
</dbReference>
<dbReference type="GO" id="GO:0030973">
    <property type="term" value="F:molybdate ion binding"/>
    <property type="evidence" value="ECO:0007669"/>
    <property type="project" value="TreeGrafter"/>
</dbReference>
<dbReference type="GO" id="GO:0015689">
    <property type="term" value="P:molybdate ion transport"/>
    <property type="evidence" value="ECO:0007669"/>
    <property type="project" value="TreeGrafter"/>
</dbReference>
<dbReference type="PANTHER" id="PTHR30632">
    <property type="entry name" value="MOLYBDATE-BINDING PERIPLASMIC PROTEIN"/>
    <property type="match status" value="1"/>
</dbReference>
<evidence type="ECO:0000313" key="1">
    <source>
        <dbReference type="EMBL" id="HIZ37885.1"/>
    </source>
</evidence>
<gene>
    <name evidence="1" type="ORF">H9815_19075</name>
</gene>
<dbReference type="SUPFAM" id="SSF53850">
    <property type="entry name" value="Periplasmic binding protein-like II"/>
    <property type="match status" value="1"/>
</dbReference>
<dbReference type="AlphaFoldDB" id="A0A9D2EI88"/>
<organism evidence="1 2">
    <name type="scientific">Candidatus Ruania gallistercoris</name>
    <dbReference type="NCBI Taxonomy" id="2838746"/>
    <lineage>
        <taxon>Bacteria</taxon>
        <taxon>Bacillati</taxon>
        <taxon>Actinomycetota</taxon>
        <taxon>Actinomycetes</taxon>
        <taxon>Micrococcales</taxon>
        <taxon>Ruaniaceae</taxon>
        <taxon>Ruania</taxon>
    </lineage>
</organism>
<proteinExistence type="predicted"/>
<dbReference type="Proteomes" id="UP000824037">
    <property type="component" value="Unassembled WGS sequence"/>
</dbReference>
<name>A0A9D2EI88_9MICO</name>
<dbReference type="InterPro" id="IPR050682">
    <property type="entry name" value="ModA/WtpA"/>
</dbReference>
<dbReference type="PANTHER" id="PTHR30632:SF11">
    <property type="entry name" value="BLR4797 PROTEIN"/>
    <property type="match status" value="1"/>
</dbReference>
<reference evidence="1" key="2">
    <citation type="submission" date="2021-04" db="EMBL/GenBank/DDBJ databases">
        <authorList>
            <person name="Gilroy R."/>
        </authorList>
    </citation>
    <scope>NUCLEOTIDE SEQUENCE</scope>
    <source>
        <strain evidence="1">ChiGjej4B4-7305</strain>
    </source>
</reference>
<comment type="caution">
    <text evidence="1">The sequence shown here is derived from an EMBL/GenBank/DDBJ whole genome shotgun (WGS) entry which is preliminary data.</text>
</comment>
<reference evidence="1" key="1">
    <citation type="journal article" date="2021" name="PeerJ">
        <title>Extensive microbial diversity within the chicken gut microbiome revealed by metagenomics and culture.</title>
        <authorList>
            <person name="Gilroy R."/>
            <person name="Ravi A."/>
            <person name="Getino M."/>
            <person name="Pursley I."/>
            <person name="Horton D.L."/>
            <person name="Alikhan N.F."/>
            <person name="Baker D."/>
            <person name="Gharbi K."/>
            <person name="Hall N."/>
            <person name="Watson M."/>
            <person name="Adriaenssens E.M."/>
            <person name="Foster-Nyarko E."/>
            <person name="Jarju S."/>
            <person name="Secka A."/>
            <person name="Antonio M."/>
            <person name="Oren A."/>
            <person name="Chaudhuri R.R."/>
            <person name="La Ragione R."/>
            <person name="Hildebrand F."/>
            <person name="Pallen M.J."/>
        </authorList>
    </citation>
    <scope>NUCLEOTIDE SEQUENCE</scope>
    <source>
        <strain evidence="1">ChiGjej4B4-7305</strain>
    </source>
</reference>
<dbReference type="Pfam" id="PF13531">
    <property type="entry name" value="SBP_bac_11"/>
    <property type="match status" value="1"/>
</dbReference>
<sequence>MASATVSLFSGLAVKDILENSVLPAFRTEHGTEVAATYEPTKVLSGLIADGARPDVMLGVGSALEQLADDGVLARDSLSPLVRSGIGVAVPPDADAPSITTVDALIAAIRDARSVAYSRTGASGAHFAALLERWGITDEVNTRATILDKGFTAEALLDGRADLAVQQVIELASVDGVQIVGPLPADAQHYVELWVGAGTGVGPAAKELLQFLCSPTATDAYAAAGLEVTLPRTRTVMS</sequence>
<protein>
    <submittedName>
        <fullName evidence="1">Substrate-binding domain-containing protein</fullName>
    </submittedName>
</protein>
<evidence type="ECO:0000313" key="2">
    <source>
        <dbReference type="Proteomes" id="UP000824037"/>
    </source>
</evidence>
<accession>A0A9D2EI88</accession>